<dbReference type="EMBL" id="BDQA01000387">
    <property type="protein sequence ID" value="GBH21850.1"/>
    <property type="molecule type" value="Genomic_RNA"/>
</dbReference>
<accession>A0A2V0RLR3</accession>
<proteinExistence type="predicted"/>
<protein>
    <submittedName>
        <fullName evidence="1">Uncharacterized protein</fullName>
    </submittedName>
</protein>
<evidence type="ECO:0000313" key="1">
    <source>
        <dbReference type="EMBL" id="GBH21850.1"/>
    </source>
</evidence>
<name>A0A2V0RLR3_9ZZZZ</name>
<sequence length="184" mass="20656">MKDVDFGIYSEDFIKELTNFLKIVKQIQKTHYGIGSTAVDYSMIRLNDCRSFSTSLLKLMSGVPSVFDPGSDAAGVVSPAADIILKIVFESVGREMATHVCRMTFSDYNACRGTVGLPALRWIDIEVAGEFFRAPHPHDRDYGDNFVDVVRNLISVQIPDLCNLLMQALVKEDKLRELVRDFTN</sequence>
<reference evidence="1" key="1">
    <citation type="submission" date="2017-04" db="EMBL/GenBank/DDBJ databases">
        <title>Unveiling RNA virosphere associated with marine microorganisms.</title>
        <authorList>
            <person name="Urayama S."/>
            <person name="Takaki Y."/>
            <person name="Nishi S."/>
            <person name="Yoshida Y."/>
            <person name="Deguchi S."/>
            <person name="Takai K."/>
            <person name="Nunoura T."/>
        </authorList>
    </citation>
    <scope>NUCLEOTIDE SEQUENCE</scope>
</reference>
<dbReference type="AlphaFoldDB" id="A0A2V0RLR3"/>
<organism evidence="1">
    <name type="scientific">viral metagenome</name>
    <dbReference type="NCBI Taxonomy" id="1070528"/>
    <lineage>
        <taxon>unclassified sequences</taxon>
        <taxon>metagenomes</taxon>
        <taxon>organismal metagenomes</taxon>
    </lineage>
</organism>
<comment type="caution">
    <text evidence="1">The sequence shown here is derived from an EMBL/GenBank/DDBJ whole genome shotgun (WGS) entry which is preliminary data.</text>
</comment>